<keyword evidence="1" id="KW-0812">Transmembrane</keyword>
<sequence>FLHLFFGFPPNKRRKYSLICSPVLNLIGLQGVVFCTFLVVGVDFLSIGFGLVIFVKVVAVLGRGVVSAGATFGRSFFIAPGTVIGSGFDVDEGDFEMCLGELGGSKAFGVVIETAELACWIVERSGSFLVSDSAVFVDSMLTVVGKAGVAVFTSTGGDVEDNFIDGKDRVEGSIVDSSVTVSKPVHKRKHH</sequence>
<feature type="transmembrane region" description="Helical" evidence="1">
    <location>
        <begin position="45"/>
        <end position="66"/>
    </location>
</feature>
<feature type="transmembrane region" description="Helical" evidence="1">
    <location>
        <begin position="16"/>
        <end position="39"/>
    </location>
</feature>
<reference evidence="3" key="1">
    <citation type="submission" date="2022-11" db="UniProtKB">
        <authorList>
            <consortium name="WormBaseParasite"/>
        </authorList>
    </citation>
    <scope>IDENTIFICATION</scope>
</reference>
<dbReference type="AlphaFoldDB" id="A0A915MKM2"/>
<keyword evidence="1" id="KW-0472">Membrane</keyword>
<organism evidence="2 3">
    <name type="scientific">Meloidogyne javanica</name>
    <name type="common">Root-knot nematode worm</name>
    <dbReference type="NCBI Taxonomy" id="6303"/>
    <lineage>
        <taxon>Eukaryota</taxon>
        <taxon>Metazoa</taxon>
        <taxon>Ecdysozoa</taxon>
        <taxon>Nematoda</taxon>
        <taxon>Chromadorea</taxon>
        <taxon>Rhabditida</taxon>
        <taxon>Tylenchina</taxon>
        <taxon>Tylenchomorpha</taxon>
        <taxon>Tylenchoidea</taxon>
        <taxon>Meloidogynidae</taxon>
        <taxon>Meloidogyninae</taxon>
        <taxon>Meloidogyne</taxon>
        <taxon>Meloidogyne incognita group</taxon>
    </lineage>
</organism>
<keyword evidence="1" id="KW-1133">Transmembrane helix</keyword>
<evidence type="ECO:0000313" key="2">
    <source>
        <dbReference type="Proteomes" id="UP000887561"/>
    </source>
</evidence>
<evidence type="ECO:0000313" key="3">
    <source>
        <dbReference type="WBParaSite" id="scaffold4490_cov221.g8225"/>
    </source>
</evidence>
<dbReference type="WBParaSite" id="scaffold4490_cov221.g8225">
    <property type="protein sequence ID" value="scaffold4490_cov221.g8225"/>
    <property type="gene ID" value="scaffold4490_cov221.g8225"/>
</dbReference>
<name>A0A915MKM2_MELJA</name>
<protein>
    <submittedName>
        <fullName evidence="3">Uncharacterized protein</fullName>
    </submittedName>
</protein>
<dbReference type="Proteomes" id="UP000887561">
    <property type="component" value="Unplaced"/>
</dbReference>
<keyword evidence="2" id="KW-1185">Reference proteome</keyword>
<accession>A0A915MKM2</accession>
<proteinExistence type="predicted"/>
<evidence type="ECO:0000256" key="1">
    <source>
        <dbReference type="SAM" id="Phobius"/>
    </source>
</evidence>